<organism evidence="1 2">
    <name type="scientific">Artemisia annua</name>
    <name type="common">Sweet wormwood</name>
    <dbReference type="NCBI Taxonomy" id="35608"/>
    <lineage>
        <taxon>Eukaryota</taxon>
        <taxon>Viridiplantae</taxon>
        <taxon>Streptophyta</taxon>
        <taxon>Embryophyta</taxon>
        <taxon>Tracheophyta</taxon>
        <taxon>Spermatophyta</taxon>
        <taxon>Magnoliopsida</taxon>
        <taxon>eudicotyledons</taxon>
        <taxon>Gunneridae</taxon>
        <taxon>Pentapetalae</taxon>
        <taxon>asterids</taxon>
        <taxon>campanulids</taxon>
        <taxon>Asterales</taxon>
        <taxon>Asteraceae</taxon>
        <taxon>Asteroideae</taxon>
        <taxon>Anthemideae</taxon>
        <taxon>Artemisiinae</taxon>
        <taxon>Artemisia</taxon>
    </lineage>
</organism>
<dbReference type="Proteomes" id="UP000245207">
    <property type="component" value="Unassembled WGS sequence"/>
</dbReference>
<comment type="caution">
    <text evidence="1">The sequence shown here is derived from an EMBL/GenBank/DDBJ whole genome shotgun (WGS) entry which is preliminary data.</text>
</comment>
<gene>
    <name evidence="1" type="ORF">CTI12_AA570230</name>
</gene>
<protein>
    <submittedName>
        <fullName evidence="1">Chaperonin Cpn60/TCP-1 family, GroEL-like equatorial domain protein</fullName>
    </submittedName>
</protein>
<name>A0A2U1KSA1_ARTAN</name>
<evidence type="ECO:0000313" key="1">
    <source>
        <dbReference type="EMBL" id="PWA39616.1"/>
    </source>
</evidence>
<dbReference type="AlphaFoldDB" id="A0A2U1KSA1"/>
<dbReference type="OrthoDB" id="1604182at2759"/>
<dbReference type="STRING" id="35608.A0A2U1KSA1"/>
<evidence type="ECO:0000313" key="2">
    <source>
        <dbReference type="Proteomes" id="UP000245207"/>
    </source>
</evidence>
<dbReference type="InterPro" id="IPR027413">
    <property type="entry name" value="GROEL-like_equatorial_sf"/>
</dbReference>
<keyword evidence="2" id="KW-1185">Reference proteome</keyword>
<dbReference type="EMBL" id="PKPP01014468">
    <property type="protein sequence ID" value="PWA39616.1"/>
    <property type="molecule type" value="Genomic_DNA"/>
</dbReference>
<sequence>MIKEIKRSIRDVLCVARNLILSNSIAYGGRAAEISCSTAVETADRNSGFEHIVMMLAQAKCVSKMYLKLLSTATLACHTNRQDDFED</sequence>
<dbReference type="Gene3D" id="1.10.560.10">
    <property type="entry name" value="GroEL-like equatorial domain"/>
    <property type="match status" value="1"/>
</dbReference>
<reference evidence="1 2" key="1">
    <citation type="journal article" date="2018" name="Mol. Plant">
        <title>The genome of Artemisia annua provides insight into the evolution of Asteraceae family and artemisinin biosynthesis.</title>
        <authorList>
            <person name="Shen Q."/>
            <person name="Zhang L."/>
            <person name="Liao Z."/>
            <person name="Wang S."/>
            <person name="Yan T."/>
            <person name="Shi P."/>
            <person name="Liu M."/>
            <person name="Fu X."/>
            <person name="Pan Q."/>
            <person name="Wang Y."/>
            <person name="Lv Z."/>
            <person name="Lu X."/>
            <person name="Zhang F."/>
            <person name="Jiang W."/>
            <person name="Ma Y."/>
            <person name="Chen M."/>
            <person name="Hao X."/>
            <person name="Li L."/>
            <person name="Tang Y."/>
            <person name="Lv G."/>
            <person name="Zhou Y."/>
            <person name="Sun X."/>
            <person name="Brodelius P.E."/>
            <person name="Rose J.K.C."/>
            <person name="Tang K."/>
        </authorList>
    </citation>
    <scope>NUCLEOTIDE SEQUENCE [LARGE SCALE GENOMIC DNA]</scope>
    <source>
        <strain evidence="2">cv. Huhao1</strain>
        <tissue evidence="1">Leaf</tissue>
    </source>
</reference>
<proteinExistence type="predicted"/>
<accession>A0A2U1KSA1</accession>